<reference evidence="2 3" key="1">
    <citation type="journal article" date="2021" name="Plant Biotechnol. J.">
        <title>Multi-omics assisted identification of the key and species-specific regulatory components of drought-tolerant mechanisms in Gossypium stocksii.</title>
        <authorList>
            <person name="Yu D."/>
            <person name="Ke L."/>
            <person name="Zhang D."/>
            <person name="Wu Y."/>
            <person name="Sun Y."/>
            <person name="Mei J."/>
            <person name="Sun J."/>
            <person name="Sun Y."/>
        </authorList>
    </citation>
    <scope>NUCLEOTIDE SEQUENCE [LARGE SCALE GENOMIC DNA]</scope>
    <source>
        <strain evidence="3">cv. E1</strain>
        <tissue evidence="2">Leaf</tissue>
    </source>
</reference>
<comment type="caution">
    <text evidence="2">The sequence shown here is derived from an EMBL/GenBank/DDBJ whole genome shotgun (WGS) entry which is preliminary data.</text>
</comment>
<dbReference type="OrthoDB" id="10367252at2759"/>
<accession>A0A9D3ZIP2</accession>
<evidence type="ECO:0000256" key="1">
    <source>
        <dbReference type="SAM" id="MobiDB-lite"/>
    </source>
</evidence>
<dbReference type="Proteomes" id="UP000828251">
    <property type="component" value="Unassembled WGS sequence"/>
</dbReference>
<evidence type="ECO:0000313" key="2">
    <source>
        <dbReference type="EMBL" id="KAH1038878.1"/>
    </source>
</evidence>
<dbReference type="AlphaFoldDB" id="A0A9D3ZIP2"/>
<gene>
    <name evidence="2" type="ORF">J1N35_040621</name>
</gene>
<organism evidence="2 3">
    <name type="scientific">Gossypium stocksii</name>
    <dbReference type="NCBI Taxonomy" id="47602"/>
    <lineage>
        <taxon>Eukaryota</taxon>
        <taxon>Viridiplantae</taxon>
        <taxon>Streptophyta</taxon>
        <taxon>Embryophyta</taxon>
        <taxon>Tracheophyta</taxon>
        <taxon>Spermatophyta</taxon>
        <taxon>Magnoliopsida</taxon>
        <taxon>eudicotyledons</taxon>
        <taxon>Gunneridae</taxon>
        <taxon>Pentapetalae</taxon>
        <taxon>rosids</taxon>
        <taxon>malvids</taxon>
        <taxon>Malvales</taxon>
        <taxon>Malvaceae</taxon>
        <taxon>Malvoideae</taxon>
        <taxon>Gossypium</taxon>
    </lineage>
</organism>
<dbReference type="EMBL" id="JAIQCV010000012">
    <property type="protein sequence ID" value="KAH1038878.1"/>
    <property type="molecule type" value="Genomic_DNA"/>
</dbReference>
<keyword evidence="3" id="KW-1185">Reference proteome</keyword>
<protein>
    <submittedName>
        <fullName evidence="2">Uncharacterized protein</fullName>
    </submittedName>
</protein>
<evidence type="ECO:0000313" key="3">
    <source>
        <dbReference type="Proteomes" id="UP000828251"/>
    </source>
</evidence>
<proteinExistence type="predicted"/>
<feature type="region of interest" description="Disordered" evidence="1">
    <location>
        <begin position="1"/>
        <end position="64"/>
    </location>
</feature>
<sequence length="64" mass="7116">MEDDDFTPYRNKFEGTFASTQQPTRGPVICEPSNWPEMSFARSTVRAKSKGIKGSSEGPKDDSD</sequence>
<name>A0A9D3ZIP2_9ROSI</name>